<dbReference type="SUPFAM" id="SSF53383">
    <property type="entry name" value="PLP-dependent transferases"/>
    <property type="match status" value="1"/>
</dbReference>
<keyword evidence="2 4" id="KW-0378">Hydrolase</keyword>
<keyword evidence="6" id="KW-1185">Reference proteome</keyword>
<dbReference type="PANTHER" id="PTHR14084">
    <property type="entry name" value="KYNURENINASE"/>
    <property type="match status" value="1"/>
</dbReference>
<dbReference type="RefSeq" id="WP_179503341.1">
    <property type="nucleotide sequence ID" value="NZ_JACCAA010000001.1"/>
</dbReference>
<comment type="subunit">
    <text evidence="4">Homodimer.</text>
</comment>
<dbReference type="AlphaFoldDB" id="A0A7Y9S4I0"/>
<dbReference type="GO" id="GO:0019441">
    <property type="term" value="P:L-tryptophan catabolic process to kynurenine"/>
    <property type="evidence" value="ECO:0007669"/>
    <property type="project" value="TreeGrafter"/>
</dbReference>
<dbReference type="GO" id="GO:0030170">
    <property type="term" value="F:pyridoxal phosphate binding"/>
    <property type="evidence" value="ECO:0007669"/>
    <property type="project" value="InterPro"/>
</dbReference>
<dbReference type="Gene3D" id="3.40.640.10">
    <property type="entry name" value="Type I PLP-dependent aspartate aminotransferase-like (Major domain)"/>
    <property type="match status" value="1"/>
</dbReference>
<dbReference type="EC" id="3.7.1.3" evidence="4"/>
<comment type="cofactor">
    <cofactor evidence="4">
        <name>pyridoxal 5'-phosphate</name>
        <dbReference type="ChEBI" id="CHEBI:597326"/>
    </cofactor>
</comment>
<dbReference type="GO" id="GO:0043420">
    <property type="term" value="P:anthranilate metabolic process"/>
    <property type="evidence" value="ECO:0007669"/>
    <property type="project" value="TreeGrafter"/>
</dbReference>
<comment type="caution">
    <text evidence="5">The sequence shown here is derived from an EMBL/GenBank/DDBJ whole genome shotgun (WGS) entry which is preliminary data.</text>
</comment>
<dbReference type="UniPathway" id="UPA00334">
    <property type="reaction ID" value="UER00455"/>
</dbReference>
<dbReference type="GO" id="GO:0009435">
    <property type="term" value="P:NAD+ biosynthetic process"/>
    <property type="evidence" value="ECO:0007669"/>
    <property type="project" value="UniProtKB-UniPathway"/>
</dbReference>
<comment type="catalytic activity">
    <reaction evidence="4">
        <text>L-kynurenine + H2O = anthranilate + L-alanine + H(+)</text>
        <dbReference type="Rhea" id="RHEA:16813"/>
        <dbReference type="ChEBI" id="CHEBI:15377"/>
        <dbReference type="ChEBI" id="CHEBI:15378"/>
        <dbReference type="ChEBI" id="CHEBI:16567"/>
        <dbReference type="ChEBI" id="CHEBI:57959"/>
        <dbReference type="ChEBI" id="CHEBI:57972"/>
        <dbReference type="EC" id="3.7.1.3"/>
    </reaction>
</comment>
<dbReference type="EMBL" id="JACCAA010000001">
    <property type="protein sequence ID" value="NYG60407.1"/>
    <property type="molecule type" value="Genomic_DNA"/>
</dbReference>
<comment type="similarity">
    <text evidence="4">Belongs to the kynureninase family.</text>
</comment>
<dbReference type="PIRSF" id="PIRSF038800">
    <property type="entry name" value="KYNU"/>
    <property type="match status" value="1"/>
</dbReference>
<evidence type="ECO:0000256" key="2">
    <source>
        <dbReference type="ARBA" id="ARBA00022801"/>
    </source>
</evidence>
<accession>A0A7Y9S4I0</accession>
<comment type="function">
    <text evidence="4">Catalyzes the cleavage of L-kynurenine (L-Kyn) and L-3-hydroxykynurenine (L-3OHKyn) into anthranilic acid (AA) and 3-hydroxyanthranilic acid (3-OHAA), respectively.</text>
</comment>
<dbReference type="Pfam" id="PF22580">
    <property type="entry name" value="KYNU_C"/>
    <property type="match status" value="1"/>
</dbReference>
<dbReference type="InterPro" id="IPR015424">
    <property type="entry name" value="PyrdxlP-dep_Trfase"/>
</dbReference>
<dbReference type="InterPro" id="IPR015422">
    <property type="entry name" value="PyrdxlP-dep_Trfase_small"/>
</dbReference>
<comment type="catalytic activity">
    <reaction evidence="4">
        <text>3-hydroxy-L-kynurenine + H2O = 3-hydroxyanthranilate + L-alanine + H(+)</text>
        <dbReference type="Rhea" id="RHEA:25143"/>
        <dbReference type="ChEBI" id="CHEBI:15377"/>
        <dbReference type="ChEBI" id="CHEBI:15378"/>
        <dbReference type="ChEBI" id="CHEBI:36559"/>
        <dbReference type="ChEBI" id="CHEBI:57972"/>
        <dbReference type="ChEBI" id="CHEBI:58125"/>
        <dbReference type="EC" id="3.7.1.3"/>
    </reaction>
</comment>
<comment type="pathway">
    <text evidence="4">Cofactor biosynthesis; NAD(+) biosynthesis; quinolinate from L-kynurenine: step 2/3.</text>
</comment>
<proteinExistence type="inferred from homology"/>
<dbReference type="InterPro" id="IPR010111">
    <property type="entry name" value="Kynureninase"/>
</dbReference>
<evidence type="ECO:0000256" key="3">
    <source>
        <dbReference type="ARBA" id="ARBA00022898"/>
    </source>
</evidence>
<dbReference type="UniPathway" id="UPA00253">
    <property type="reaction ID" value="UER00329"/>
</dbReference>
<dbReference type="PANTHER" id="PTHR14084:SF0">
    <property type="entry name" value="KYNURENINASE"/>
    <property type="match status" value="1"/>
</dbReference>
<keyword evidence="1 4" id="KW-0662">Pyridine nucleotide biosynthesis</keyword>
<protein>
    <recommendedName>
        <fullName evidence="4">Kynureninase</fullName>
        <ecNumber evidence="4">3.7.1.3</ecNumber>
    </recommendedName>
</protein>
<evidence type="ECO:0000313" key="6">
    <source>
        <dbReference type="Proteomes" id="UP000540656"/>
    </source>
</evidence>
<dbReference type="Proteomes" id="UP000540656">
    <property type="component" value="Unassembled WGS sequence"/>
</dbReference>
<gene>
    <name evidence="5" type="ORF">BJ980_003330</name>
</gene>
<evidence type="ECO:0000256" key="1">
    <source>
        <dbReference type="ARBA" id="ARBA00022642"/>
    </source>
</evidence>
<dbReference type="GO" id="GO:0005737">
    <property type="term" value="C:cytoplasm"/>
    <property type="evidence" value="ECO:0007669"/>
    <property type="project" value="InterPro"/>
</dbReference>
<organism evidence="5 6">
    <name type="scientific">Nocardioides daedukensis</name>
    <dbReference type="NCBI Taxonomy" id="634462"/>
    <lineage>
        <taxon>Bacteria</taxon>
        <taxon>Bacillati</taxon>
        <taxon>Actinomycetota</taxon>
        <taxon>Actinomycetes</taxon>
        <taxon>Propionibacteriales</taxon>
        <taxon>Nocardioidaceae</taxon>
        <taxon>Nocardioides</taxon>
    </lineage>
</organism>
<comment type="pathway">
    <text evidence="4">Amino-acid degradation; L-kynurenine degradation; L-alanine and anthranilate from L-kynurenine: step 1/1.</text>
</comment>
<dbReference type="InterPro" id="IPR015421">
    <property type="entry name" value="PyrdxlP-dep_Trfase_major"/>
</dbReference>
<reference evidence="5 6" key="1">
    <citation type="submission" date="2020-07" db="EMBL/GenBank/DDBJ databases">
        <title>Sequencing the genomes of 1000 actinobacteria strains.</title>
        <authorList>
            <person name="Klenk H.-P."/>
        </authorList>
    </citation>
    <scope>NUCLEOTIDE SEQUENCE [LARGE SCALE GENOMIC DNA]</scope>
    <source>
        <strain evidence="5 6">DSM 23819</strain>
    </source>
</reference>
<evidence type="ECO:0000313" key="5">
    <source>
        <dbReference type="EMBL" id="NYG60407.1"/>
    </source>
</evidence>
<dbReference type="GO" id="GO:0030429">
    <property type="term" value="F:kynureninase activity"/>
    <property type="evidence" value="ECO:0007669"/>
    <property type="project" value="UniProtKB-EC"/>
</dbReference>
<dbReference type="Gene3D" id="3.90.1150.10">
    <property type="entry name" value="Aspartate Aminotransferase, domain 1"/>
    <property type="match status" value="1"/>
</dbReference>
<keyword evidence="3 4" id="KW-0663">Pyridoxal phosphate</keyword>
<evidence type="ECO:0000256" key="4">
    <source>
        <dbReference type="PIRNR" id="PIRNR038800"/>
    </source>
</evidence>
<name>A0A7Y9S4I0_9ACTN</name>
<sequence>MSTYDDLAARAQRLDEADPLARFRDAFVDSADVVAYLDGNSLGRPVRATRDRLSAFIDGAWGDRLIRSWDEQWFHAPTEVGDRLGALTLGAAPGQVIVADSTTVMLYKLIRAAVDNAAERNEIVVDTGNFPTDRFVVEGIAAERGLVLRWIDPDPVAGVGVDDVRAVLGPRTGLVLLSHVAFRSGAVADLPTITAAAHEAGALVLWDLCHSAGALDVQLDAAGADLAVGCTYKYLNGGPGSPAFGYVSQMAQDRVAQPIQGWMGAADPFAMGHSYAGAAGIRQFVSGTPPVLAMQPMVDMLDLIEEAGIATIREKSIALTGFAIEVADELLAPHGVVLSSPREAARRGSHVLLDHPDFREVTARLWEVGVIPDFRPPTGLRVGLSPLSTSFAEVVRGLEETRRLLA</sequence>
<dbReference type="GO" id="GO:0097053">
    <property type="term" value="P:L-kynurenine catabolic process"/>
    <property type="evidence" value="ECO:0007669"/>
    <property type="project" value="UniProtKB-UniPathway"/>
</dbReference>